<dbReference type="AlphaFoldDB" id="A0AA39FPE3"/>
<proteinExistence type="predicted"/>
<dbReference type="EMBL" id="JAQQBS010000002">
    <property type="protein sequence ID" value="KAK0173131.1"/>
    <property type="molecule type" value="Genomic_DNA"/>
</dbReference>
<reference evidence="1" key="1">
    <citation type="journal article" date="2023" name="bioRxiv">
        <title>Scaffold-level genome assemblies of two parasitoid biocontrol wasps reveal the parthenogenesis mechanism and an associated novel virus.</title>
        <authorList>
            <person name="Inwood S."/>
            <person name="Skelly J."/>
            <person name="Guhlin J."/>
            <person name="Harrop T."/>
            <person name="Goldson S."/>
            <person name="Dearden P."/>
        </authorList>
    </citation>
    <scope>NUCLEOTIDE SEQUENCE</scope>
    <source>
        <strain evidence="1">Irish</strain>
        <tissue evidence="1">Whole body</tissue>
    </source>
</reference>
<evidence type="ECO:0000313" key="2">
    <source>
        <dbReference type="Proteomes" id="UP001168990"/>
    </source>
</evidence>
<organism evidence="1 2">
    <name type="scientific">Microctonus aethiopoides</name>
    <dbReference type="NCBI Taxonomy" id="144406"/>
    <lineage>
        <taxon>Eukaryota</taxon>
        <taxon>Metazoa</taxon>
        <taxon>Ecdysozoa</taxon>
        <taxon>Arthropoda</taxon>
        <taxon>Hexapoda</taxon>
        <taxon>Insecta</taxon>
        <taxon>Pterygota</taxon>
        <taxon>Neoptera</taxon>
        <taxon>Endopterygota</taxon>
        <taxon>Hymenoptera</taxon>
        <taxon>Apocrita</taxon>
        <taxon>Ichneumonoidea</taxon>
        <taxon>Braconidae</taxon>
        <taxon>Euphorinae</taxon>
        <taxon>Microctonus</taxon>
    </lineage>
</organism>
<reference evidence="1" key="2">
    <citation type="submission" date="2023-03" db="EMBL/GenBank/DDBJ databases">
        <authorList>
            <person name="Inwood S.N."/>
            <person name="Skelly J.G."/>
            <person name="Guhlin J."/>
            <person name="Harrop T.W.R."/>
            <person name="Goldson S.G."/>
            <person name="Dearden P.K."/>
        </authorList>
    </citation>
    <scope>NUCLEOTIDE SEQUENCE</scope>
    <source>
        <strain evidence="1">Irish</strain>
        <tissue evidence="1">Whole body</tissue>
    </source>
</reference>
<sequence>MEFNMVLHFDSVPKQLPSPRLTTQAMRHFVEPPLVSITFSPVSPRDFEYEFAMNNSAISLVADCRERKFGREQNGSDGWSIVEKWGIYGGVMQCRGSVVGPRVVTMKKEMIPLGKMPGDRALFKLLEKKIGIRQCQLFFNTSLSIYLLGLMKKPYR</sequence>
<keyword evidence="2" id="KW-1185">Reference proteome</keyword>
<evidence type="ECO:0000313" key="1">
    <source>
        <dbReference type="EMBL" id="KAK0173131.1"/>
    </source>
</evidence>
<name>A0AA39FPE3_9HYME</name>
<gene>
    <name evidence="1" type="ORF">PV328_006374</name>
</gene>
<accession>A0AA39FPE3</accession>
<protein>
    <submittedName>
        <fullName evidence="1">Uncharacterized protein</fullName>
    </submittedName>
</protein>
<dbReference type="Proteomes" id="UP001168990">
    <property type="component" value="Unassembled WGS sequence"/>
</dbReference>
<comment type="caution">
    <text evidence="1">The sequence shown here is derived from an EMBL/GenBank/DDBJ whole genome shotgun (WGS) entry which is preliminary data.</text>
</comment>